<comment type="subunit">
    <text evidence="11">Composed of two chains; the small (or glutamine) chain promotes the hydrolysis of glutamine to ammonia, which is used by the large (or ammonia) chain to synthesize carbamoyl phosphate. Tetramer of heterodimers (alpha,beta)4.</text>
</comment>
<dbReference type="NCBIfam" id="NF009475">
    <property type="entry name" value="PRK12838.1"/>
    <property type="match status" value="1"/>
</dbReference>
<dbReference type="PRINTS" id="PR00099">
    <property type="entry name" value="CPSGATASE"/>
</dbReference>
<evidence type="ECO:0000313" key="13">
    <source>
        <dbReference type="EMBL" id="SCJ78547.1"/>
    </source>
</evidence>
<dbReference type="GO" id="GO:0005524">
    <property type="term" value="F:ATP binding"/>
    <property type="evidence" value="ECO:0007669"/>
    <property type="project" value="UniProtKB-UniRule"/>
</dbReference>
<feature type="active site" evidence="11">
    <location>
        <position position="344"/>
    </location>
</feature>
<comment type="pathway">
    <text evidence="2 11">Amino-acid biosynthesis; L-arginine biosynthesis; carbamoyl phosphate from bicarbonate: step 1/1.</text>
</comment>
<keyword evidence="4 11" id="KW-0436">Ligase</keyword>
<dbReference type="SUPFAM" id="SSF52317">
    <property type="entry name" value="Class I glutamine amidotransferase-like"/>
    <property type="match status" value="1"/>
</dbReference>
<evidence type="ECO:0000256" key="2">
    <source>
        <dbReference type="ARBA" id="ARBA00005077"/>
    </source>
</evidence>
<comment type="pathway">
    <text evidence="1 11">Pyrimidine metabolism; UMP biosynthesis via de novo pathway; (S)-dihydroorotate from bicarbonate: step 1/3.</text>
</comment>
<dbReference type="AlphaFoldDB" id="A0A1C6J8W5"/>
<evidence type="ECO:0000256" key="10">
    <source>
        <dbReference type="ARBA" id="ARBA00049285"/>
    </source>
</evidence>
<feature type="region of interest" description="CPSase" evidence="11">
    <location>
        <begin position="1"/>
        <end position="180"/>
    </location>
</feature>
<dbReference type="Pfam" id="PF00988">
    <property type="entry name" value="CPSase_sm_chain"/>
    <property type="match status" value="1"/>
</dbReference>
<dbReference type="CDD" id="cd01744">
    <property type="entry name" value="GATase1_CPSase"/>
    <property type="match status" value="1"/>
</dbReference>
<dbReference type="GO" id="GO:0044205">
    <property type="term" value="P:'de novo' UMP biosynthetic process"/>
    <property type="evidence" value="ECO:0007669"/>
    <property type="project" value="UniProtKB-UniRule"/>
</dbReference>
<feature type="active site" description="Nucleophile" evidence="11">
    <location>
        <position position="257"/>
    </location>
</feature>
<keyword evidence="8 11" id="KW-0665">Pyrimidine biosynthesis</keyword>
<reference evidence="13" key="1">
    <citation type="submission" date="2015-09" db="EMBL/GenBank/DDBJ databases">
        <authorList>
            <consortium name="Pathogen Informatics"/>
        </authorList>
    </citation>
    <scope>NUCLEOTIDE SEQUENCE</scope>
    <source>
        <strain evidence="13">2789STDY5834896</strain>
    </source>
</reference>
<keyword evidence="11" id="KW-0055">Arginine biosynthesis</keyword>
<feature type="binding site" evidence="11">
    <location>
        <position position="301"/>
    </location>
    <ligand>
        <name>L-glutamine</name>
        <dbReference type="ChEBI" id="CHEBI:58359"/>
    </ligand>
</feature>
<dbReference type="InterPro" id="IPR002474">
    <property type="entry name" value="CarbamoylP_synth_ssu_N"/>
</dbReference>
<accession>A0A1C6J8W5</accession>
<comment type="similarity">
    <text evidence="3 11">Belongs to the CarA family.</text>
</comment>
<dbReference type="FunFam" id="3.50.30.20:FF:000001">
    <property type="entry name" value="Carbamoyl-phosphate synthase small chain"/>
    <property type="match status" value="1"/>
</dbReference>
<dbReference type="Gene3D" id="3.40.50.880">
    <property type="match status" value="1"/>
</dbReference>
<dbReference type="GO" id="GO:0006526">
    <property type="term" value="P:L-arginine biosynthetic process"/>
    <property type="evidence" value="ECO:0007669"/>
    <property type="project" value="UniProtKB-UniRule"/>
</dbReference>
<dbReference type="InterPro" id="IPR017926">
    <property type="entry name" value="GATASE"/>
</dbReference>
<dbReference type="InterPro" id="IPR050472">
    <property type="entry name" value="Anth_synth/Amidotransfase"/>
</dbReference>
<dbReference type="NCBIfam" id="TIGR01368">
    <property type="entry name" value="CPSaseIIsmall"/>
    <property type="match status" value="1"/>
</dbReference>
<feature type="binding site" evidence="11">
    <location>
        <position position="229"/>
    </location>
    <ligand>
        <name>L-glutamine</name>
        <dbReference type="ChEBI" id="CHEBI:58359"/>
    </ligand>
</feature>
<feature type="binding site" evidence="11">
    <location>
        <position position="258"/>
    </location>
    <ligand>
        <name>L-glutamine</name>
        <dbReference type="ChEBI" id="CHEBI:58359"/>
    </ligand>
</feature>
<evidence type="ECO:0000256" key="7">
    <source>
        <dbReference type="ARBA" id="ARBA00022962"/>
    </source>
</evidence>
<dbReference type="GO" id="GO:0004088">
    <property type="term" value="F:carbamoyl-phosphate synthase (glutamine-hydrolyzing) activity"/>
    <property type="evidence" value="ECO:0007669"/>
    <property type="project" value="UniProtKB-UniRule"/>
</dbReference>
<proteinExistence type="inferred from homology"/>
<gene>
    <name evidence="11 13" type="primary">carA</name>
    <name evidence="13" type="ORF">SAMEA3545359_02005</name>
</gene>
<sequence length="368" mass="40455">MSEQKKAWLLLADGTLLEGYSFGAAGESFGEVVFNTGMTGYQEVLTDPSYYGQIVVQTYPIIGNYGINTDDMESQKSWVQGYVVSEWCKYPSNFRVAMTIDEFLKKEGVVSICGIATRTLTKKLREAGVMNGVVTTEYREDRREELLEKLRQFSIVDAVKAVSCTEVQEMGAAEEGDKAYRVVLMDFGYKRNILRSLQSRGCQVTVVPGHTSAEDILALSPDGIMLSNGPGDPAENTAIIAEIAKLLHSGVPVFGICLGHQLTALATGAKTIKLKYGHRGANQPVKDLDHDRTYITSQNHGYAVDGDTVDESVGYVSHVNANDGTVEGIRYRKYNCFTVQFHPEASAGPKDTAYLFDEFIDMMKKGGK</sequence>
<dbReference type="SUPFAM" id="SSF52021">
    <property type="entry name" value="Carbamoyl phosphate synthetase, small subunit N-terminal domain"/>
    <property type="match status" value="1"/>
</dbReference>
<dbReference type="PROSITE" id="PS51273">
    <property type="entry name" value="GATASE_TYPE_1"/>
    <property type="match status" value="1"/>
</dbReference>
<evidence type="ECO:0000256" key="9">
    <source>
        <dbReference type="ARBA" id="ARBA00048816"/>
    </source>
</evidence>
<dbReference type="GO" id="GO:0006541">
    <property type="term" value="P:glutamine metabolic process"/>
    <property type="evidence" value="ECO:0007669"/>
    <property type="project" value="InterPro"/>
</dbReference>
<feature type="binding site" evidence="11">
    <location>
        <position position="231"/>
    </location>
    <ligand>
        <name>L-glutamine</name>
        <dbReference type="ChEBI" id="CHEBI:58359"/>
    </ligand>
</feature>
<dbReference type="PRINTS" id="PR00096">
    <property type="entry name" value="GATASE"/>
</dbReference>
<dbReference type="InterPro" id="IPR035686">
    <property type="entry name" value="CPSase_GATase1"/>
</dbReference>
<name>A0A1C6J8W5_9FIRM</name>
<evidence type="ECO:0000256" key="1">
    <source>
        <dbReference type="ARBA" id="ARBA00004812"/>
    </source>
</evidence>
<keyword evidence="5 11" id="KW-0547">Nucleotide-binding</keyword>
<organism evidence="13">
    <name type="scientific">uncultured Anaerotruncus sp</name>
    <dbReference type="NCBI Taxonomy" id="905011"/>
    <lineage>
        <taxon>Bacteria</taxon>
        <taxon>Bacillati</taxon>
        <taxon>Bacillota</taxon>
        <taxon>Clostridia</taxon>
        <taxon>Eubacteriales</taxon>
        <taxon>Oscillospiraceae</taxon>
        <taxon>Anaerotruncus</taxon>
        <taxon>environmental samples</taxon>
    </lineage>
</organism>
<dbReference type="EC" id="6.3.5.5" evidence="11"/>
<keyword evidence="7 11" id="KW-0315">Glutamine amidotransferase</keyword>
<feature type="active site" evidence="11">
    <location>
        <position position="342"/>
    </location>
</feature>
<evidence type="ECO:0000259" key="12">
    <source>
        <dbReference type="SMART" id="SM01097"/>
    </source>
</evidence>
<feature type="binding site" evidence="11">
    <location>
        <position position="299"/>
    </location>
    <ligand>
        <name>L-glutamine</name>
        <dbReference type="ChEBI" id="CHEBI:58359"/>
    </ligand>
</feature>
<feature type="domain" description="Carbamoyl-phosphate synthase small subunit N-terminal" evidence="12">
    <location>
        <begin position="5"/>
        <end position="135"/>
    </location>
</feature>
<dbReference type="HAMAP" id="MF_01209">
    <property type="entry name" value="CPSase_S_chain"/>
    <property type="match status" value="1"/>
</dbReference>
<evidence type="ECO:0000256" key="8">
    <source>
        <dbReference type="ARBA" id="ARBA00022975"/>
    </source>
</evidence>
<evidence type="ECO:0000256" key="6">
    <source>
        <dbReference type="ARBA" id="ARBA00022840"/>
    </source>
</evidence>
<keyword evidence="6 11" id="KW-0067">ATP-binding</keyword>
<comment type="catalytic activity">
    <reaction evidence="10 11">
        <text>L-glutamine + H2O = L-glutamate + NH4(+)</text>
        <dbReference type="Rhea" id="RHEA:15889"/>
        <dbReference type="ChEBI" id="CHEBI:15377"/>
        <dbReference type="ChEBI" id="CHEBI:28938"/>
        <dbReference type="ChEBI" id="CHEBI:29985"/>
        <dbReference type="ChEBI" id="CHEBI:58359"/>
    </reaction>
</comment>
<dbReference type="InterPro" id="IPR029062">
    <property type="entry name" value="Class_I_gatase-like"/>
</dbReference>
<evidence type="ECO:0000256" key="5">
    <source>
        <dbReference type="ARBA" id="ARBA00022741"/>
    </source>
</evidence>
<evidence type="ECO:0000256" key="11">
    <source>
        <dbReference type="HAMAP-Rule" id="MF_01209"/>
    </source>
</evidence>
<dbReference type="InterPro" id="IPR036480">
    <property type="entry name" value="CarbP_synth_ssu_N_sf"/>
</dbReference>
<dbReference type="SMART" id="SM01097">
    <property type="entry name" value="CPSase_sm_chain"/>
    <property type="match status" value="1"/>
</dbReference>
<feature type="binding site" evidence="11">
    <location>
        <position position="261"/>
    </location>
    <ligand>
        <name>L-glutamine</name>
        <dbReference type="ChEBI" id="CHEBI:58359"/>
    </ligand>
</feature>
<dbReference type="Gene3D" id="3.50.30.20">
    <property type="entry name" value="Carbamoyl-phosphate synthase small subunit, N-terminal domain"/>
    <property type="match status" value="1"/>
</dbReference>
<evidence type="ECO:0000256" key="3">
    <source>
        <dbReference type="ARBA" id="ARBA00007800"/>
    </source>
</evidence>
<dbReference type="UniPathway" id="UPA00070">
    <property type="reaction ID" value="UER00115"/>
</dbReference>
<protein>
    <recommendedName>
        <fullName evidence="11">Carbamoyl phosphate synthase small chain</fullName>
        <ecNumber evidence="11">6.3.5.5</ecNumber>
    </recommendedName>
    <alternativeName>
        <fullName evidence="11">Carbamoyl phosphate synthetase glutamine chain</fullName>
    </alternativeName>
</protein>
<evidence type="ECO:0000256" key="4">
    <source>
        <dbReference type="ARBA" id="ARBA00022598"/>
    </source>
</evidence>
<dbReference type="PANTHER" id="PTHR43418:SF7">
    <property type="entry name" value="CARBAMOYL-PHOSPHATE SYNTHASE SMALL CHAIN"/>
    <property type="match status" value="1"/>
</dbReference>
<dbReference type="EMBL" id="FMHG01000001">
    <property type="protein sequence ID" value="SCJ78547.1"/>
    <property type="molecule type" value="Genomic_DNA"/>
</dbReference>
<dbReference type="UniPathway" id="UPA00068">
    <property type="reaction ID" value="UER00171"/>
</dbReference>
<dbReference type="GO" id="GO:0004359">
    <property type="term" value="F:glutaminase activity"/>
    <property type="evidence" value="ECO:0007669"/>
    <property type="project" value="RHEA"/>
</dbReference>
<dbReference type="InterPro" id="IPR006274">
    <property type="entry name" value="CarbamoylP_synth_ssu"/>
</dbReference>
<dbReference type="PRINTS" id="PR00097">
    <property type="entry name" value="ANTSNTHASEII"/>
</dbReference>
<feature type="binding site" evidence="11">
    <location>
        <position position="49"/>
    </location>
    <ligand>
        <name>L-glutamine</name>
        <dbReference type="ChEBI" id="CHEBI:58359"/>
    </ligand>
</feature>
<keyword evidence="11" id="KW-0028">Amino-acid biosynthesis</keyword>
<dbReference type="PANTHER" id="PTHR43418">
    <property type="entry name" value="MULTIFUNCTIONAL TRYPTOPHAN BIOSYNTHESIS PROTEIN-RELATED"/>
    <property type="match status" value="1"/>
</dbReference>
<comment type="catalytic activity">
    <reaction evidence="9 11">
        <text>hydrogencarbonate + L-glutamine + 2 ATP + H2O = carbamoyl phosphate + L-glutamate + 2 ADP + phosphate + 2 H(+)</text>
        <dbReference type="Rhea" id="RHEA:18633"/>
        <dbReference type="ChEBI" id="CHEBI:15377"/>
        <dbReference type="ChEBI" id="CHEBI:15378"/>
        <dbReference type="ChEBI" id="CHEBI:17544"/>
        <dbReference type="ChEBI" id="CHEBI:29985"/>
        <dbReference type="ChEBI" id="CHEBI:30616"/>
        <dbReference type="ChEBI" id="CHEBI:43474"/>
        <dbReference type="ChEBI" id="CHEBI:58228"/>
        <dbReference type="ChEBI" id="CHEBI:58359"/>
        <dbReference type="ChEBI" id="CHEBI:456216"/>
        <dbReference type="EC" id="6.3.5.5"/>
    </reaction>
</comment>
<feature type="binding site" evidence="11">
    <location>
        <position position="302"/>
    </location>
    <ligand>
        <name>L-glutamine</name>
        <dbReference type="ChEBI" id="CHEBI:58359"/>
    </ligand>
</feature>
<dbReference type="Pfam" id="PF00117">
    <property type="entry name" value="GATase"/>
    <property type="match status" value="1"/>
</dbReference>
<comment type="function">
    <text evidence="11">Small subunit of the glutamine-dependent carbamoyl phosphate synthetase (CPSase). CPSase catalyzes the formation of carbamoyl phosphate from the ammonia moiety of glutamine, carbonate, and phosphate donated by ATP, constituting the first step of 2 biosynthetic pathways, one leading to arginine and/or urea and the other to pyrimidine nucleotides. The small subunit (glutamine amidotransferase) binds and cleaves glutamine to supply the large subunit with the substrate ammonia.</text>
</comment>
<dbReference type="GO" id="GO:0006207">
    <property type="term" value="P:'de novo' pyrimidine nucleobase biosynthetic process"/>
    <property type="evidence" value="ECO:0007669"/>
    <property type="project" value="InterPro"/>
</dbReference>